<dbReference type="InterPro" id="IPR059000">
    <property type="entry name" value="ATPase_P-type_domA"/>
</dbReference>
<dbReference type="Pfam" id="PF00122">
    <property type="entry name" value="E1-E2_ATPase"/>
    <property type="match status" value="1"/>
</dbReference>
<feature type="domain" description="Cation-transporting P-type ATPase N-terminal" evidence="2">
    <location>
        <begin position="112"/>
        <end position="177"/>
    </location>
</feature>
<dbReference type="PANTHER" id="PTHR33428">
    <property type="entry name" value="CHLOROPHYLLASE-2, CHLOROPLASTIC"/>
    <property type="match status" value="1"/>
</dbReference>
<keyword evidence="3" id="KW-1185">Reference proteome</keyword>
<organism evidence="3 4">
    <name type="scientific">Coffea arabica</name>
    <name type="common">Arabian coffee</name>
    <dbReference type="NCBI Taxonomy" id="13443"/>
    <lineage>
        <taxon>Eukaryota</taxon>
        <taxon>Viridiplantae</taxon>
        <taxon>Streptophyta</taxon>
        <taxon>Embryophyta</taxon>
        <taxon>Tracheophyta</taxon>
        <taxon>Spermatophyta</taxon>
        <taxon>Magnoliopsida</taxon>
        <taxon>eudicotyledons</taxon>
        <taxon>Gunneridae</taxon>
        <taxon>Pentapetalae</taxon>
        <taxon>asterids</taxon>
        <taxon>lamiids</taxon>
        <taxon>Gentianales</taxon>
        <taxon>Rubiaceae</taxon>
        <taxon>Ixoroideae</taxon>
        <taxon>Gardenieae complex</taxon>
        <taxon>Bertiereae - Coffeeae clade</taxon>
        <taxon>Coffeeae</taxon>
        <taxon>Coffea</taxon>
    </lineage>
</organism>
<dbReference type="SUPFAM" id="SSF81665">
    <property type="entry name" value="Calcium ATPase, transmembrane domain M"/>
    <property type="match status" value="1"/>
</dbReference>
<evidence type="ECO:0000259" key="1">
    <source>
        <dbReference type="Pfam" id="PF00122"/>
    </source>
</evidence>
<evidence type="ECO:0008006" key="5">
    <source>
        <dbReference type="Google" id="ProtNLM"/>
    </source>
</evidence>
<dbReference type="SUPFAM" id="SSF81653">
    <property type="entry name" value="Calcium ATPase, transduction domain A"/>
    <property type="match status" value="1"/>
</dbReference>
<dbReference type="Pfam" id="PF00690">
    <property type="entry name" value="Cation_ATPase_N"/>
    <property type="match status" value="1"/>
</dbReference>
<dbReference type="InterPro" id="IPR029058">
    <property type="entry name" value="AB_hydrolase_fold"/>
</dbReference>
<dbReference type="Pfam" id="PF07224">
    <property type="entry name" value="Chlorophyllase"/>
    <property type="match status" value="1"/>
</dbReference>
<accession>A0ABM4X1S2</accession>
<dbReference type="InterPro" id="IPR004014">
    <property type="entry name" value="ATPase_P-typ_cation-transptr_N"/>
</dbReference>
<sequence length="709" mass="77102">MSAMTRAKLGCRIFSVHLPPNLGGYNIKIRDSCLVSVHFSRGFKGVHTSIKSITCLIPSQSTAKNWKENSAVATDDRVVMDIVQDLPCFTIDQSSLMHIVEMRSLDQLHKFGGVHGIANSLNSDVHRGIDSDDNAGISRRHEAFGTNTYSEAAGKNLFHLVWEAFDDSKLNILLGFAMMALSFDIKSNGLMEGLYGGGSIFSAVLVVLSIVASTDFRKNRNYSENFMVSDSSPVEVMRNGKLKHISTSEVAVGDVICLKIGDQVPADGLLIEGPALRVDESSMTTTGSFHDHEIKHHDQNPFLFSGTKVTVGCARMLVTSVGMNTTRGKMLSSMSSESIEHTPLKSQISRLISSIGEVGSGAAVVAFVLNLIQTKRNYNLERRKKKLKELAMVFTASSAVASSISRNVFGVGKYISKLLKVEQQTSIGNALLGIARPPKPLLIGIPSEAGVFPVLLFIHGYLLYNSFYSQLVQHIASHGFIVIAPQLYSMAGPDTTEEINATAEIANWLSEGLQKLLPPKVQANLSKLALAGHSRGGKVAFGVALGKAVTSLKFSALIGIDPVDGVEKGKQMPPILTYNPHSFNLDMAVSIIGSGLGELRSNFLFPPSAPKGVNHKDFYNECQKPACYFVARDYGHLDMLDDDTSGLRGKATYCLCKNGESRDPMRRFVGGIMVAFMRNYLEGNSRDLQAIRHGHLTAPVELQNVDFLV</sequence>
<protein>
    <recommendedName>
        <fullName evidence="5">Chlorophyllase</fullName>
    </recommendedName>
</protein>
<dbReference type="Gene3D" id="3.40.50.1820">
    <property type="entry name" value="alpha/beta hydrolase"/>
    <property type="match status" value="1"/>
</dbReference>
<feature type="domain" description="P-type ATPase A" evidence="1">
    <location>
        <begin position="232"/>
        <end position="334"/>
    </location>
</feature>
<dbReference type="RefSeq" id="XP_071937979.1">
    <property type="nucleotide sequence ID" value="XM_072081878.1"/>
</dbReference>
<dbReference type="InterPro" id="IPR008250">
    <property type="entry name" value="ATPase_P-typ_transduc_dom_A_sf"/>
</dbReference>
<dbReference type="Gene3D" id="1.20.1110.10">
    <property type="entry name" value="Calcium-transporting ATPase, transmembrane domain"/>
    <property type="match status" value="1"/>
</dbReference>
<proteinExistence type="predicted"/>
<dbReference type="Proteomes" id="UP001652660">
    <property type="component" value="Chromosome 3c"/>
</dbReference>
<dbReference type="GeneID" id="140037531"/>
<evidence type="ECO:0000313" key="3">
    <source>
        <dbReference type="Proteomes" id="UP001652660"/>
    </source>
</evidence>
<evidence type="ECO:0000259" key="2">
    <source>
        <dbReference type="Pfam" id="PF00690"/>
    </source>
</evidence>
<dbReference type="PANTHER" id="PTHR33428:SF2">
    <property type="entry name" value="CHLOROPHYLLASE-2"/>
    <property type="match status" value="1"/>
</dbReference>
<evidence type="ECO:0000313" key="4">
    <source>
        <dbReference type="RefSeq" id="XP_071937979.1"/>
    </source>
</evidence>
<name>A0ABM4X1S2_COFAR</name>
<gene>
    <name evidence="4" type="primary">LOC140037531</name>
</gene>
<dbReference type="InterPro" id="IPR023298">
    <property type="entry name" value="ATPase_P-typ_TM_dom_sf"/>
</dbReference>
<dbReference type="SUPFAM" id="SSF53474">
    <property type="entry name" value="alpha/beta-Hydrolases"/>
    <property type="match status" value="1"/>
</dbReference>
<reference evidence="4" key="1">
    <citation type="submission" date="2025-08" db="UniProtKB">
        <authorList>
            <consortium name="RefSeq"/>
        </authorList>
    </citation>
    <scope>IDENTIFICATION</scope>
    <source>
        <tissue evidence="4">Leaves</tissue>
    </source>
</reference>
<dbReference type="InterPro" id="IPR017395">
    <property type="entry name" value="Chlorophyllase-like"/>
</dbReference>
<dbReference type="Gene3D" id="2.70.150.10">
    <property type="entry name" value="Calcium-transporting ATPase, cytoplasmic transduction domain A"/>
    <property type="match status" value="1"/>
</dbReference>